<dbReference type="Gene3D" id="3.90.1170.50">
    <property type="entry name" value="Aldehyde oxidase/xanthine dehydrogenase, a/b hammerhead"/>
    <property type="match status" value="1"/>
</dbReference>
<dbReference type="InterPro" id="IPR046867">
    <property type="entry name" value="AldOxase/xan_DH_MoCoBD2"/>
</dbReference>
<reference evidence="5" key="1">
    <citation type="journal article" date="2019" name="Int. J. Syst. Evol. Microbiol.">
        <title>The Global Catalogue of Microorganisms (GCM) 10K type strain sequencing project: providing services to taxonomists for standard genome sequencing and annotation.</title>
        <authorList>
            <consortium name="The Broad Institute Genomics Platform"/>
            <consortium name="The Broad Institute Genome Sequencing Center for Infectious Disease"/>
            <person name="Wu L."/>
            <person name="Ma J."/>
        </authorList>
    </citation>
    <scope>NUCLEOTIDE SEQUENCE [LARGE SCALE GENOMIC DNA]</scope>
    <source>
        <strain evidence="5">CCUG 62953</strain>
    </source>
</reference>
<name>A0ABW3ZDT1_9RHOB</name>
<feature type="domain" description="Aldehyde oxidase/xanthine dehydrogenase a/b hammerhead" evidence="3">
    <location>
        <begin position="20"/>
        <end position="140"/>
    </location>
</feature>
<dbReference type="PANTHER" id="PTHR11908:SF132">
    <property type="entry name" value="ALDEHYDE OXIDASE 1-RELATED"/>
    <property type="match status" value="1"/>
</dbReference>
<protein>
    <submittedName>
        <fullName evidence="4">Xanthine dehydrogenase family protein molybdopterin-binding subunit</fullName>
    </submittedName>
</protein>
<dbReference type="PANTHER" id="PTHR11908">
    <property type="entry name" value="XANTHINE DEHYDROGENASE"/>
    <property type="match status" value="1"/>
</dbReference>
<dbReference type="InterPro" id="IPR036856">
    <property type="entry name" value="Ald_Oxase/Xan_DH_a/b_sf"/>
</dbReference>
<keyword evidence="1" id="KW-0500">Molybdenum</keyword>
<dbReference type="InterPro" id="IPR037165">
    <property type="entry name" value="AldOxase/xan_DH_Mopterin-bd_sf"/>
</dbReference>
<dbReference type="Proteomes" id="UP001597135">
    <property type="component" value="Unassembled WGS sequence"/>
</dbReference>
<evidence type="ECO:0000259" key="3">
    <source>
        <dbReference type="SMART" id="SM01008"/>
    </source>
</evidence>
<dbReference type="RefSeq" id="WP_386801134.1">
    <property type="nucleotide sequence ID" value="NZ_JBHTMU010000001.1"/>
</dbReference>
<comment type="caution">
    <text evidence="4">The sequence shown here is derived from an EMBL/GenBank/DDBJ whole genome shotgun (WGS) entry which is preliminary data.</text>
</comment>
<dbReference type="Pfam" id="PF20256">
    <property type="entry name" value="MoCoBD_2"/>
    <property type="match status" value="1"/>
</dbReference>
<dbReference type="Pfam" id="PF02738">
    <property type="entry name" value="MoCoBD_1"/>
    <property type="match status" value="1"/>
</dbReference>
<dbReference type="InterPro" id="IPR000674">
    <property type="entry name" value="Ald_Oxase/Xan_DH_a/b"/>
</dbReference>
<organism evidence="4 5">
    <name type="scientific">Litorisediminicola beolgyonensis</name>
    <dbReference type="NCBI Taxonomy" id="1173614"/>
    <lineage>
        <taxon>Bacteria</taxon>
        <taxon>Pseudomonadati</taxon>
        <taxon>Pseudomonadota</taxon>
        <taxon>Alphaproteobacteria</taxon>
        <taxon>Rhodobacterales</taxon>
        <taxon>Paracoccaceae</taxon>
        <taxon>Litorisediminicola</taxon>
    </lineage>
</organism>
<sequence>MQPFGKAQSVKRVEDLRFLTGHGRYTDDIAPEGALFAHVIRSDVAHGRLVSVDATEARAAPGVALVLTGKDLAEAGITQGLHTVMVPNGDGTRNTPPKRPLLAEDRVRFVGEPVALVVADTREAALDAAELIEVEIDDLPVHMALDAGGEALHSEAPDNRAFDFGFGDRQAVEAAFAAAAHRVALEVVDNRIHSAPLETRAAWADWDGERLHLCLGGQGVWVHKEHVARILGLDPEQVRVTTEDVGGGFGTKAMVYPEYFLVSEAARRLGRPVRWMATRGEGMLSDNAGRDLVSTAELAFDADFRITGYRVHTRANMGAYLSQFGPLIQSQLFSRVMPGVYDIPAMHLRSEGIFTNTVQTDAFRGAGRPEAIYVLERVMDRAARELGVDPWDLHRRNFISPAAFPYRSAAGELYDVGDFARVLDHAEIAADREGLATRRAEAEARGHLYGQGLCYYIEAILGAASEDVRLVLTPEGAEIHVGTQSNGQGHETVFARYLADHTGLPMEAITVRQGDSDLIPRGGGTGGSRSVTVQTNVTLQAVRRLTSGLAEFLAAEIGTPPDDVQFDDDRFRIAGSNLTPSLLEAAEMAREAGREDLLDIRDTAELPGRSFPNGAHLAEVDIDPETGHVEVTRYRVVDDFGTLINPMLAEGQVHGGVAHGIGQALREHVVYDESGQLLAASFMDYAVPRAADLPFIRFETEPVPSTANVLGMKGCGEAGTVGALAAVSNAVQDALWGAGVRQADMPFTPSRVWEMLEGAKSGG</sequence>
<dbReference type="InterPro" id="IPR008274">
    <property type="entry name" value="AldOxase/xan_DH_MoCoBD1"/>
</dbReference>
<dbReference type="Gene3D" id="3.30.365.10">
    <property type="entry name" value="Aldehyde oxidase/xanthine dehydrogenase, molybdopterin binding domain"/>
    <property type="match status" value="4"/>
</dbReference>
<accession>A0ABW3ZDT1</accession>
<dbReference type="SMART" id="SM01008">
    <property type="entry name" value="Ald_Xan_dh_C"/>
    <property type="match status" value="1"/>
</dbReference>
<evidence type="ECO:0000256" key="1">
    <source>
        <dbReference type="ARBA" id="ARBA00022505"/>
    </source>
</evidence>
<keyword evidence="2" id="KW-0560">Oxidoreductase</keyword>
<evidence type="ECO:0000313" key="4">
    <source>
        <dbReference type="EMBL" id="MFD1341079.1"/>
    </source>
</evidence>
<evidence type="ECO:0000313" key="5">
    <source>
        <dbReference type="Proteomes" id="UP001597135"/>
    </source>
</evidence>
<dbReference type="Pfam" id="PF01315">
    <property type="entry name" value="Ald_Xan_dh_C"/>
    <property type="match status" value="1"/>
</dbReference>
<gene>
    <name evidence="4" type="ORF">ACFQ4E_01440</name>
</gene>
<dbReference type="EMBL" id="JBHTMU010000001">
    <property type="protein sequence ID" value="MFD1341079.1"/>
    <property type="molecule type" value="Genomic_DNA"/>
</dbReference>
<keyword evidence="5" id="KW-1185">Reference proteome</keyword>
<dbReference type="SUPFAM" id="SSF54665">
    <property type="entry name" value="CO dehydrogenase molybdoprotein N-domain-like"/>
    <property type="match status" value="1"/>
</dbReference>
<dbReference type="InterPro" id="IPR016208">
    <property type="entry name" value="Ald_Oxase/xanthine_DH-like"/>
</dbReference>
<dbReference type="SUPFAM" id="SSF56003">
    <property type="entry name" value="Molybdenum cofactor-binding domain"/>
    <property type="match status" value="1"/>
</dbReference>
<evidence type="ECO:0000256" key="2">
    <source>
        <dbReference type="ARBA" id="ARBA00023002"/>
    </source>
</evidence>
<proteinExistence type="predicted"/>